<feature type="compositionally biased region" description="Basic and acidic residues" evidence="3">
    <location>
        <begin position="1"/>
        <end position="18"/>
    </location>
</feature>
<feature type="transmembrane region" description="Helical" evidence="4">
    <location>
        <begin position="171"/>
        <end position="192"/>
    </location>
</feature>
<keyword evidence="4" id="KW-1133">Transmembrane helix</keyword>
<dbReference type="InterPro" id="IPR011990">
    <property type="entry name" value="TPR-like_helical_dom_sf"/>
</dbReference>
<dbReference type="PROSITE" id="PS50005">
    <property type="entry name" value="TPR"/>
    <property type="match status" value="1"/>
</dbReference>
<dbReference type="AlphaFoldDB" id="A0A419F6P0"/>
<feature type="transmembrane region" description="Helical" evidence="4">
    <location>
        <begin position="198"/>
        <end position="220"/>
    </location>
</feature>
<evidence type="ECO:0000313" key="6">
    <source>
        <dbReference type="EMBL" id="RJP74087.1"/>
    </source>
</evidence>
<dbReference type="Pfam" id="PF13174">
    <property type="entry name" value="TPR_6"/>
    <property type="match status" value="1"/>
</dbReference>
<sequence>MGLDEAHESRHWKVKKPDGSQLEPANLQVLRQWVSSHQIGPDDLVINEDLADWIRASEVLELFDLFDKQAVSLPPGGPGHPPKETKEPPGAPVEVEVPDCAYHAGRKATEICVGCGKFICEECRERIEGKVYCRRCGAEKQAGVEPGAPVGPRAEAQIISTGTSKPRTSGIAIASAVIACISVAAAVLLILPNYRVPVAPAAAFIAFVAVLSGAVALNRIRAGGGALRGRPFALSGLIAGCIVLSVSLVSVAFFSGRPRPAQQAGSGQFTGLEQVIPSRRGGSVSQPARGQAPPELTEQLREEREATAQQLLTEVEKHLAEDRLEQAISTARTILGLYPDTETAKLVQERLPALEQALELRRAEAEEMRRQNEALSQQRFEHAMKMYSEDNRATALDLLKSIVENYPDTKAAEQAGAEIAKIERAVADQEMKRLDELASELAAQAEQKMEAEQYADAAGLYREILSKYSTTPTASAAQSRLQEAELLARDPAEREFRTIQKALEAGTYEELIALLQEFLAEYPESDRTEEAATLLAESERKKKVADSLYQFGHAYFEEGKYNLAVGRYEKLINEHPKSQWISQAEQEYDEALRMLQE</sequence>
<dbReference type="Pfam" id="PF14237">
    <property type="entry name" value="GYF_2"/>
    <property type="match status" value="1"/>
</dbReference>
<feature type="domain" description="GYF" evidence="5">
    <location>
        <begin position="18"/>
        <end position="62"/>
    </location>
</feature>
<evidence type="ECO:0000259" key="5">
    <source>
        <dbReference type="Pfam" id="PF14237"/>
    </source>
</evidence>
<dbReference type="EMBL" id="QZKI01000020">
    <property type="protein sequence ID" value="RJP74087.1"/>
    <property type="molecule type" value="Genomic_DNA"/>
</dbReference>
<feature type="transmembrane region" description="Helical" evidence="4">
    <location>
        <begin position="232"/>
        <end position="254"/>
    </location>
</feature>
<dbReference type="Proteomes" id="UP000285961">
    <property type="component" value="Unassembled WGS sequence"/>
</dbReference>
<feature type="region of interest" description="Disordered" evidence="3">
    <location>
        <begin position="1"/>
        <end position="20"/>
    </location>
</feature>
<keyword evidence="2" id="KW-0175">Coiled coil</keyword>
<name>A0A419F6P0_9BACT</name>
<evidence type="ECO:0000256" key="2">
    <source>
        <dbReference type="SAM" id="Coils"/>
    </source>
</evidence>
<proteinExistence type="predicted"/>
<reference evidence="6 7" key="1">
    <citation type="journal article" date="2017" name="ISME J.">
        <title>Energy and carbon metabolisms in a deep terrestrial subsurface fluid microbial community.</title>
        <authorList>
            <person name="Momper L."/>
            <person name="Jungbluth S.P."/>
            <person name="Lee M.D."/>
            <person name="Amend J.P."/>
        </authorList>
    </citation>
    <scope>NUCLEOTIDE SEQUENCE [LARGE SCALE GENOMIC DNA]</scope>
    <source>
        <strain evidence="6">SURF_17</strain>
    </source>
</reference>
<evidence type="ECO:0000256" key="1">
    <source>
        <dbReference type="PROSITE-ProRule" id="PRU00339"/>
    </source>
</evidence>
<keyword evidence="4" id="KW-0472">Membrane</keyword>
<feature type="repeat" description="TPR" evidence="1">
    <location>
        <begin position="545"/>
        <end position="578"/>
    </location>
</feature>
<accession>A0A419F6P0</accession>
<evidence type="ECO:0000313" key="7">
    <source>
        <dbReference type="Proteomes" id="UP000285961"/>
    </source>
</evidence>
<organism evidence="6 7">
    <name type="scientific">Candidatus Abyssobacteria bacterium SURF_17</name>
    <dbReference type="NCBI Taxonomy" id="2093361"/>
    <lineage>
        <taxon>Bacteria</taxon>
        <taxon>Pseudomonadati</taxon>
        <taxon>Candidatus Hydrogenedentota</taxon>
        <taxon>Candidatus Abyssobacteria</taxon>
    </lineage>
</organism>
<protein>
    <recommendedName>
        <fullName evidence="5">GYF domain-containing protein</fullName>
    </recommendedName>
</protein>
<dbReference type="InterPro" id="IPR025640">
    <property type="entry name" value="GYF_2"/>
</dbReference>
<gene>
    <name evidence="6" type="ORF">C4532_03140</name>
</gene>
<evidence type="ECO:0000256" key="4">
    <source>
        <dbReference type="SAM" id="Phobius"/>
    </source>
</evidence>
<evidence type="ECO:0000256" key="3">
    <source>
        <dbReference type="SAM" id="MobiDB-lite"/>
    </source>
</evidence>
<comment type="caution">
    <text evidence="6">The sequence shown here is derived from an EMBL/GenBank/DDBJ whole genome shotgun (WGS) entry which is preliminary data.</text>
</comment>
<keyword evidence="4" id="KW-0812">Transmembrane</keyword>
<feature type="coiled-coil region" evidence="2">
    <location>
        <begin position="412"/>
        <end position="454"/>
    </location>
</feature>
<dbReference type="Gene3D" id="1.25.40.10">
    <property type="entry name" value="Tetratricopeptide repeat domain"/>
    <property type="match status" value="2"/>
</dbReference>
<feature type="coiled-coil region" evidence="2">
    <location>
        <begin position="351"/>
        <end position="378"/>
    </location>
</feature>
<dbReference type="InterPro" id="IPR019734">
    <property type="entry name" value="TPR_rpt"/>
</dbReference>
<dbReference type="SUPFAM" id="SSF48452">
    <property type="entry name" value="TPR-like"/>
    <property type="match status" value="1"/>
</dbReference>
<keyword evidence="1" id="KW-0802">TPR repeat</keyword>